<keyword evidence="2" id="KW-1185">Reference proteome</keyword>
<dbReference type="EMBL" id="FNHB01000001">
    <property type="protein sequence ID" value="SDL52928.1"/>
    <property type="molecule type" value="Genomic_DNA"/>
</dbReference>
<organism evidence="1 2">
    <name type="scientific">Dendrosporobacter quercicolus</name>
    <dbReference type="NCBI Taxonomy" id="146817"/>
    <lineage>
        <taxon>Bacteria</taxon>
        <taxon>Bacillati</taxon>
        <taxon>Bacillota</taxon>
        <taxon>Negativicutes</taxon>
        <taxon>Selenomonadales</taxon>
        <taxon>Sporomusaceae</taxon>
        <taxon>Dendrosporobacter</taxon>
    </lineage>
</organism>
<accession>A0A1G9KT54</accession>
<evidence type="ECO:0008006" key="3">
    <source>
        <dbReference type="Google" id="ProtNLM"/>
    </source>
</evidence>
<dbReference type="RefSeq" id="WP_092067268.1">
    <property type="nucleotide sequence ID" value="NZ_FNHB01000001.1"/>
</dbReference>
<name>A0A1G9KT54_9FIRM</name>
<evidence type="ECO:0000313" key="1">
    <source>
        <dbReference type="EMBL" id="SDL52928.1"/>
    </source>
</evidence>
<reference evidence="1 2" key="1">
    <citation type="submission" date="2016-10" db="EMBL/GenBank/DDBJ databases">
        <authorList>
            <person name="de Groot N.N."/>
        </authorList>
    </citation>
    <scope>NUCLEOTIDE SEQUENCE [LARGE SCALE GENOMIC DNA]</scope>
    <source>
        <strain evidence="1 2">DSM 1736</strain>
    </source>
</reference>
<proteinExistence type="predicted"/>
<dbReference type="STRING" id="146817.SAMN04488502_101129"/>
<sequence>MRSFLQGLLWGGMVGTVVGAIIGPMNKTQQKPVKKLLKERSAEAVVATTERLIKQARRARRRLVKKLDA</sequence>
<dbReference type="AlphaFoldDB" id="A0A1G9KT54"/>
<dbReference type="Proteomes" id="UP000214880">
    <property type="component" value="Unassembled WGS sequence"/>
</dbReference>
<gene>
    <name evidence="1" type="ORF">SAMN04488502_101129</name>
</gene>
<evidence type="ECO:0000313" key="2">
    <source>
        <dbReference type="Proteomes" id="UP000214880"/>
    </source>
</evidence>
<protein>
    <recommendedName>
        <fullName evidence="3">YtxH-like protein</fullName>
    </recommendedName>
</protein>